<dbReference type="InterPro" id="IPR036305">
    <property type="entry name" value="RGS_sf"/>
</dbReference>
<dbReference type="InterPro" id="IPR044926">
    <property type="entry name" value="RGS_subdomain_2"/>
</dbReference>
<evidence type="ECO:0000259" key="1">
    <source>
        <dbReference type="PROSITE" id="PS50132"/>
    </source>
</evidence>
<dbReference type="EMBL" id="LN609529">
    <property type="protein sequence ID" value="CEF65783.1"/>
    <property type="molecule type" value="Genomic_DNA"/>
</dbReference>
<evidence type="ECO:0000313" key="5">
    <source>
        <dbReference type="WormBase" id="SRAE_2000045900"/>
    </source>
</evidence>
<reference evidence="4" key="2">
    <citation type="submission" date="2020-12" db="UniProtKB">
        <authorList>
            <consortium name="WormBaseParasite"/>
        </authorList>
    </citation>
    <scope>IDENTIFICATION</scope>
</reference>
<organism evidence="2">
    <name type="scientific">Strongyloides ratti</name>
    <name type="common">Parasitic roundworm</name>
    <dbReference type="NCBI Taxonomy" id="34506"/>
    <lineage>
        <taxon>Eukaryota</taxon>
        <taxon>Metazoa</taxon>
        <taxon>Ecdysozoa</taxon>
        <taxon>Nematoda</taxon>
        <taxon>Chromadorea</taxon>
        <taxon>Rhabditida</taxon>
        <taxon>Tylenchina</taxon>
        <taxon>Panagrolaimomorpha</taxon>
        <taxon>Strongyloidoidea</taxon>
        <taxon>Strongyloididae</taxon>
        <taxon>Strongyloides</taxon>
    </lineage>
</organism>
<dbReference type="SMART" id="SM00315">
    <property type="entry name" value="RGS"/>
    <property type="match status" value="1"/>
</dbReference>
<dbReference type="SUPFAM" id="SSF48097">
    <property type="entry name" value="Regulator of G-protein signaling, RGS"/>
    <property type="match status" value="1"/>
</dbReference>
<dbReference type="OrthoDB" id="196547at2759"/>
<dbReference type="PROSITE" id="PS50132">
    <property type="entry name" value="RGS"/>
    <property type="match status" value="1"/>
</dbReference>
<dbReference type="WBParaSite" id="SRAE_2000045900.1">
    <property type="protein sequence ID" value="SRAE_2000045900.1"/>
    <property type="gene ID" value="WBGene00260653"/>
</dbReference>
<dbReference type="RefSeq" id="XP_024504983.1">
    <property type="nucleotide sequence ID" value="XM_024651291.1"/>
</dbReference>
<dbReference type="WormBase" id="SRAE_2000045900">
    <property type="protein sequence ID" value="SRP02092"/>
    <property type="gene ID" value="WBGene00260653"/>
</dbReference>
<dbReference type="Proteomes" id="UP000035682">
    <property type="component" value="Unplaced"/>
</dbReference>
<sequence>MNKELYATQQQFVVNYHGFSKLSSTLNSLIFEEIVKKIKKDTPDIAILQLMNSNLIIQSSTNNEILNIPYKNLSHHIYYKNLQNFFGIIVIDSNDLLVKCCYIFSINTNIHNHTFHQKFNQIFQFDCLPSTQLLINECQQFSISIEHILETITLYKNKSLSNTDDNNTFSLLSKKKNDQLLFFDENITKCQKRKIFSPLFFDGMSIKRASLVDGLLMSNNSSQFNDKLVTSSHNEKTKISTDITTSNSTFWNVLEDPNFRESFMQFLTDQYCQENLSFFLIVKQYQSTVKDCKRFILGSQIIKRFILDNADEQINIDNVSRQIIIKTASRNEYPKDLFDQAYIQIENMLKFDLMPRFVKIFNQPKVEETNDKENSLRRKLSFNVIKNKLLKIKSKNPLFSSVTVPQNIQQTLGNDQKQPLIIGTFRRSFVKPRSSIGYLFRNTTLSRSL</sequence>
<protein>
    <submittedName>
        <fullName evidence="2">Regulator of G protein signalling domain and Regulator of G protein signalling superfamily domain and Regulator of G-protein signalling, domain 1-containing protein</fullName>
    </submittedName>
</protein>
<dbReference type="Pfam" id="PF00615">
    <property type="entry name" value="RGS"/>
    <property type="match status" value="1"/>
</dbReference>
<dbReference type="GeneID" id="36378147"/>
<dbReference type="PRINTS" id="PR01301">
    <property type="entry name" value="RGSPROTEIN"/>
</dbReference>
<dbReference type="PANTHER" id="PTHR10845:SF192">
    <property type="entry name" value="DOUBLE HIT, ISOFORM B"/>
    <property type="match status" value="1"/>
</dbReference>
<evidence type="ECO:0000313" key="2">
    <source>
        <dbReference type="EMBL" id="CEF65783.1"/>
    </source>
</evidence>
<evidence type="ECO:0000313" key="4">
    <source>
        <dbReference type="WBParaSite" id="SRAE_2000045900.1"/>
    </source>
</evidence>
<dbReference type="CTD" id="36378147"/>
<name>A0A090LCF0_STRRB</name>
<accession>A0A090LCF0</accession>
<dbReference type="AlphaFoldDB" id="A0A090LCF0"/>
<proteinExistence type="predicted"/>
<gene>
    <name evidence="2 4 5" type="ORF">SRAE_2000045900</name>
</gene>
<dbReference type="PANTHER" id="PTHR10845">
    <property type="entry name" value="REGULATOR OF G PROTEIN SIGNALING"/>
    <property type="match status" value="1"/>
</dbReference>
<dbReference type="STRING" id="34506.A0A090LCF0"/>
<feature type="domain" description="RGS" evidence="1">
    <location>
        <begin position="249"/>
        <end position="359"/>
    </location>
</feature>
<dbReference type="CDD" id="cd07440">
    <property type="entry name" value="RGS"/>
    <property type="match status" value="1"/>
</dbReference>
<reference evidence="2 3" key="1">
    <citation type="submission" date="2014-09" db="EMBL/GenBank/DDBJ databases">
        <authorList>
            <person name="Martin A.A."/>
        </authorList>
    </citation>
    <scope>NUCLEOTIDE SEQUENCE</scope>
    <source>
        <strain evidence="3">ED321</strain>
        <strain evidence="2">ED321 Heterogonic</strain>
    </source>
</reference>
<evidence type="ECO:0000313" key="3">
    <source>
        <dbReference type="Proteomes" id="UP000035682"/>
    </source>
</evidence>
<keyword evidence="3" id="KW-1185">Reference proteome</keyword>
<dbReference type="InterPro" id="IPR016137">
    <property type="entry name" value="RGS"/>
</dbReference>
<dbReference type="Gene3D" id="1.10.167.10">
    <property type="entry name" value="Regulator of G-protein Signalling 4, domain 2"/>
    <property type="match status" value="1"/>
</dbReference>